<proteinExistence type="predicted"/>
<name>A0A0R3LED8_9BRAD</name>
<protein>
    <submittedName>
        <fullName evidence="1">Uncharacterized protein</fullName>
    </submittedName>
</protein>
<reference evidence="1 2" key="1">
    <citation type="submission" date="2014-03" db="EMBL/GenBank/DDBJ databases">
        <title>Bradyrhizobium valentinum sp. nov., isolated from effective nodules of Lupinus mariae-josephae, a lupine endemic of basic-lime soils in Eastern Spain.</title>
        <authorList>
            <person name="Duran D."/>
            <person name="Rey L."/>
            <person name="Navarro A."/>
            <person name="Busquets A."/>
            <person name="Imperial J."/>
            <person name="Ruiz-Argueso T."/>
        </authorList>
    </citation>
    <scope>NUCLEOTIDE SEQUENCE [LARGE SCALE GENOMIC DNA]</scope>
    <source>
        <strain evidence="1 2">LmjM3</strain>
    </source>
</reference>
<comment type="caution">
    <text evidence="1">The sequence shown here is derived from an EMBL/GenBank/DDBJ whole genome shotgun (WGS) entry which is preliminary data.</text>
</comment>
<sequence length="348" mass="38488">MAKIAVADVFVADVSIINAGAPRPTPNPNVLVELGYAVAQLGWDNIILVQNSAFGGPELLPFDLRGRRTVVYDASDGSDRAKVKALLQGRLEAGLRAAMEAGPASNLASGREANLWWGEWHFDAASAGGTLFIRDVGPCGFLFDLEVSHGAHSGFITAYGRIVSRDIAYCRLSNGETEPEGELIFRRRIDNGRRIIEVEEASPCIYFRGARASFGGNFVRDREPWFDRGFMNELEIARLHRMLGKNLEKMRNCTSDVSERDNLDEEVMARVVSGGVAGLYTIMESIVMFNGNGEMWAAYIDDAMVRYFTNVPAYRNVLPKTIDDWRSGFADMPVDYCEPEMALPKLNG</sequence>
<evidence type="ECO:0000313" key="2">
    <source>
        <dbReference type="Proteomes" id="UP000051913"/>
    </source>
</evidence>
<organism evidence="1 2">
    <name type="scientific">Bradyrhizobium valentinum</name>
    <dbReference type="NCBI Taxonomy" id="1518501"/>
    <lineage>
        <taxon>Bacteria</taxon>
        <taxon>Pseudomonadati</taxon>
        <taxon>Pseudomonadota</taxon>
        <taxon>Alphaproteobacteria</taxon>
        <taxon>Hyphomicrobiales</taxon>
        <taxon>Nitrobacteraceae</taxon>
        <taxon>Bradyrhizobium</taxon>
    </lineage>
</organism>
<dbReference type="STRING" id="1518501.CQ10_13835"/>
<evidence type="ECO:0000313" key="1">
    <source>
        <dbReference type="EMBL" id="KRR05582.1"/>
    </source>
</evidence>
<dbReference type="Proteomes" id="UP000051913">
    <property type="component" value="Unassembled WGS sequence"/>
</dbReference>
<keyword evidence="2" id="KW-1185">Reference proteome</keyword>
<gene>
    <name evidence="1" type="ORF">CP49_03670</name>
</gene>
<dbReference type="EMBL" id="LLXX01000118">
    <property type="protein sequence ID" value="KRR05582.1"/>
    <property type="molecule type" value="Genomic_DNA"/>
</dbReference>
<dbReference type="AlphaFoldDB" id="A0A0R3LED8"/>
<accession>A0A0R3LED8</accession>